<feature type="transmembrane region" description="Helical" evidence="7">
    <location>
        <begin position="613"/>
        <end position="631"/>
    </location>
</feature>
<feature type="transmembrane region" description="Helical" evidence="7">
    <location>
        <begin position="433"/>
        <end position="463"/>
    </location>
</feature>
<dbReference type="AlphaFoldDB" id="A0A1Z5JIP5"/>
<gene>
    <name evidence="8" type="ORF">FisN_5Lh231</name>
</gene>
<dbReference type="PANTHER" id="PTHR12385:SF14">
    <property type="entry name" value="CHOLINE TRANSPORTER-LIKE 2"/>
    <property type="match status" value="1"/>
</dbReference>
<evidence type="ECO:0000256" key="6">
    <source>
        <dbReference type="ARBA" id="ARBA00023180"/>
    </source>
</evidence>
<protein>
    <recommendedName>
        <fullName evidence="7">Choline transporter-like protein</fullName>
    </recommendedName>
</protein>
<dbReference type="PANTHER" id="PTHR12385">
    <property type="entry name" value="CHOLINE TRANSPORTER-LIKE (SLC FAMILY 44)"/>
    <property type="match status" value="1"/>
</dbReference>
<feature type="transmembrane region" description="Helical" evidence="7">
    <location>
        <begin position="267"/>
        <end position="290"/>
    </location>
</feature>
<organism evidence="8 9">
    <name type="scientific">Fistulifera solaris</name>
    <name type="common">Oleaginous diatom</name>
    <dbReference type="NCBI Taxonomy" id="1519565"/>
    <lineage>
        <taxon>Eukaryota</taxon>
        <taxon>Sar</taxon>
        <taxon>Stramenopiles</taxon>
        <taxon>Ochrophyta</taxon>
        <taxon>Bacillariophyta</taxon>
        <taxon>Bacillariophyceae</taxon>
        <taxon>Bacillariophycidae</taxon>
        <taxon>Naviculales</taxon>
        <taxon>Naviculaceae</taxon>
        <taxon>Fistulifera</taxon>
    </lineage>
</organism>
<dbReference type="GO" id="GO:0005886">
    <property type="term" value="C:plasma membrane"/>
    <property type="evidence" value="ECO:0007669"/>
    <property type="project" value="UniProtKB-SubCell"/>
</dbReference>
<evidence type="ECO:0000256" key="7">
    <source>
        <dbReference type="RuleBase" id="RU368066"/>
    </source>
</evidence>
<evidence type="ECO:0000256" key="4">
    <source>
        <dbReference type="ARBA" id="ARBA00022989"/>
    </source>
</evidence>
<feature type="transmembrane region" description="Helical" evidence="7">
    <location>
        <begin position="310"/>
        <end position="334"/>
    </location>
</feature>
<feature type="transmembrane region" description="Helical" evidence="7">
    <location>
        <begin position="355"/>
        <end position="379"/>
    </location>
</feature>
<dbReference type="Pfam" id="PF04515">
    <property type="entry name" value="Choline_transpo"/>
    <property type="match status" value="1"/>
</dbReference>
<dbReference type="GO" id="GO:0022857">
    <property type="term" value="F:transmembrane transporter activity"/>
    <property type="evidence" value="ECO:0007669"/>
    <property type="project" value="UniProtKB-UniRule"/>
</dbReference>
<reference evidence="8 9" key="1">
    <citation type="journal article" date="2015" name="Plant Cell">
        <title>Oil accumulation by the oleaginous diatom Fistulifera solaris as revealed by the genome and transcriptome.</title>
        <authorList>
            <person name="Tanaka T."/>
            <person name="Maeda Y."/>
            <person name="Veluchamy A."/>
            <person name="Tanaka M."/>
            <person name="Abida H."/>
            <person name="Marechal E."/>
            <person name="Bowler C."/>
            <person name="Muto M."/>
            <person name="Sunaga Y."/>
            <person name="Tanaka M."/>
            <person name="Yoshino T."/>
            <person name="Taniguchi T."/>
            <person name="Fukuda Y."/>
            <person name="Nemoto M."/>
            <person name="Matsumoto M."/>
            <person name="Wong P.S."/>
            <person name="Aburatani S."/>
            <person name="Fujibuchi W."/>
        </authorList>
    </citation>
    <scope>NUCLEOTIDE SEQUENCE [LARGE SCALE GENOMIC DNA]</scope>
    <source>
        <strain evidence="8 9">JPCC DA0580</strain>
    </source>
</reference>
<feature type="transmembrane region" description="Helical" evidence="7">
    <location>
        <begin position="239"/>
        <end position="260"/>
    </location>
</feature>
<dbReference type="EMBL" id="BDSP01000074">
    <property type="protein sequence ID" value="GAX13874.1"/>
    <property type="molecule type" value="Genomic_DNA"/>
</dbReference>
<feature type="transmembrane region" description="Helical" evidence="7">
    <location>
        <begin position="581"/>
        <end position="606"/>
    </location>
</feature>
<evidence type="ECO:0000313" key="8">
    <source>
        <dbReference type="EMBL" id="GAX13874.1"/>
    </source>
</evidence>
<dbReference type="InParanoid" id="A0A1Z5JIP5"/>
<evidence type="ECO:0000256" key="2">
    <source>
        <dbReference type="ARBA" id="ARBA00007168"/>
    </source>
</evidence>
<keyword evidence="6" id="KW-0325">Glycoprotein</keyword>
<evidence type="ECO:0000256" key="3">
    <source>
        <dbReference type="ARBA" id="ARBA00022692"/>
    </source>
</evidence>
<keyword evidence="9" id="KW-1185">Reference proteome</keyword>
<evidence type="ECO:0000256" key="1">
    <source>
        <dbReference type="ARBA" id="ARBA00004141"/>
    </source>
</evidence>
<dbReference type="Proteomes" id="UP000198406">
    <property type="component" value="Unassembled WGS sequence"/>
</dbReference>
<name>A0A1Z5JIP5_FISSO</name>
<dbReference type="OrthoDB" id="420519at2759"/>
<sequence>MSDDEANEKLVAPADFDGPTSTRHCTDVFCLLILIAAWVVMTGVGLYAVGEGDYRLVLYPLDYDGNICGTDFKNDMTAYPNLLYVNSFSGGVCVDECPDLTNKTQDGVSDVHTLITYDGVWQPSSGGAQLPLDYVKVADYSNASDVMSCTDATCWDTEAYTSPYSPGVRLGYGYAFYAGTTYGVLGRCYMTTAALDRIEEQLNFEIASATEAASDLMGIGAVEDAYAFWNRVFADLWTARAYVLGFGFGVSLIVSSLYIFMLRLPFLLNTVVWGSIFLTIGMFFFGGYYAWNVATDWDEADPQTVEDTTITATTGAAIALWVVGVLLVVLTCCMRKAIQVALLCVKQAGRAVNNMILILTVPFLQAAALVAFFVVWSIYAVHLASLGEIVTKEVELDPSALTGEDLPEMDQGLIQPVHYRVFLFDEFITRCSYYLLFCLFWTANFIVAVGDMIVAIAVAKWFFARNKMTVGSWTVISSVRETVTYHLGTCAYGSLLVAIVQFIRYIIAKLQKKAKETQNKIAEYILCCCQCCFWCLERCLKFINKNAYIQTAIFSTSFCKSCRASFFLIFRNAARVGAVTYVSSAVLIIGKLFISAVTTGFAYIAITERLSDELFSVGGPVTITFLIAYWMSDFFMGVFDMAISTVLHCFIADEEMFGGNGSYADQHLKDYVDKHGAQR</sequence>
<keyword evidence="4 7" id="KW-1133">Transmembrane helix</keyword>
<feature type="transmembrane region" description="Helical" evidence="7">
    <location>
        <begin position="483"/>
        <end position="507"/>
    </location>
</feature>
<comment type="similarity">
    <text evidence="2 7">Belongs to the CTL (choline transporter-like) family.</text>
</comment>
<comment type="subcellular location">
    <subcellularLocation>
        <location evidence="7">Cell membrane</location>
        <topology evidence="7">Multi-pass membrane protein</topology>
    </subcellularLocation>
    <subcellularLocation>
        <location evidence="1">Membrane</location>
        <topology evidence="1">Multi-pass membrane protein</topology>
    </subcellularLocation>
</comment>
<comment type="caution">
    <text evidence="8">The sequence shown here is derived from an EMBL/GenBank/DDBJ whole genome shotgun (WGS) entry which is preliminary data.</text>
</comment>
<feature type="transmembrane region" description="Helical" evidence="7">
    <location>
        <begin position="28"/>
        <end position="49"/>
    </location>
</feature>
<proteinExistence type="inferred from homology"/>
<comment type="function">
    <text evidence="7">Choline transporter.</text>
</comment>
<accession>A0A1Z5JIP5</accession>
<dbReference type="InterPro" id="IPR007603">
    <property type="entry name" value="Choline_transptr-like"/>
</dbReference>
<evidence type="ECO:0000256" key="5">
    <source>
        <dbReference type="ARBA" id="ARBA00023136"/>
    </source>
</evidence>
<keyword evidence="3 7" id="KW-0812">Transmembrane</keyword>
<keyword evidence="5 7" id="KW-0472">Membrane</keyword>
<evidence type="ECO:0000313" key="9">
    <source>
        <dbReference type="Proteomes" id="UP000198406"/>
    </source>
</evidence>